<evidence type="ECO:0000256" key="7">
    <source>
        <dbReference type="ARBA" id="ARBA00022840"/>
    </source>
</evidence>
<dbReference type="Gene3D" id="3.30.565.10">
    <property type="entry name" value="Histidine kinase-like ATPase, C-terminal domain"/>
    <property type="match status" value="1"/>
</dbReference>
<reference evidence="10 11" key="1">
    <citation type="submission" date="2018-01" db="EMBL/GenBank/DDBJ databases">
        <title>Genome sequence of Borrelia tachyglossi.</title>
        <authorList>
            <person name="Gofton A.W."/>
        </authorList>
    </citation>
    <scope>NUCLEOTIDE SEQUENCE [LARGE SCALE GENOMIC DNA]</scope>
    <source>
        <strain evidence="10 11">Bc-F10-1268</strain>
    </source>
</reference>
<dbReference type="InterPro" id="IPR004358">
    <property type="entry name" value="Sig_transdc_His_kin-like_C"/>
</dbReference>
<keyword evidence="3" id="KW-0597">Phosphoprotein</keyword>
<dbReference type="InterPro" id="IPR036097">
    <property type="entry name" value="HisK_dim/P_sf"/>
</dbReference>
<dbReference type="GO" id="GO:0005524">
    <property type="term" value="F:ATP binding"/>
    <property type="evidence" value="ECO:0007669"/>
    <property type="project" value="UniProtKB-KW"/>
</dbReference>
<name>A0A2S1LXT8_9SPIR</name>
<dbReference type="InterPro" id="IPR005467">
    <property type="entry name" value="His_kinase_dom"/>
</dbReference>
<evidence type="ECO:0000256" key="4">
    <source>
        <dbReference type="ARBA" id="ARBA00022679"/>
    </source>
</evidence>
<evidence type="ECO:0000256" key="6">
    <source>
        <dbReference type="ARBA" id="ARBA00022777"/>
    </source>
</evidence>
<keyword evidence="11" id="KW-1185">Reference proteome</keyword>
<dbReference type="InterPro" id="IPR003594">
    <property type="entry name" value="HATPase_dom"/>
</dbReference>
<evidence type="ECO:0000313" key="11">
    <source>
        <dbReference type="Proteomes" id="UP000244655"/>
    </source>
</evidence>
<dbReference type="PRINTS" id="PR00344">
    <property type="entry name" value="BCTRLSENSOR"/>
</dbReference>
<proteinExistence type="predicted"/>
<evidence type="ECO:0000256" key="5">
    <source>
        <dbReference type="ARBA" id="ARBA00022741"/>
    </source>
</evidence>
<keyword evidence="8" id="KW-0902">Two-component regulatory system</keyword>
<dbReference type="SUPFAM" id="SSF47384">
    <property type="entry name" value="Homodimeric domain of signal transducing histidine kinase"/>
    <property type="match status" value="1"/>
</dbReference>
<dbReference type="OrthoDB" id="1931120at2"/>
<dbReference type="Pfam" id="PF02518">
    <property type="entry name" value="HATPase_c"/>
    <property type="match status" value="1"/>
</dbReference>
<keyword evidence="5" id="KW-0547">Nucleotide-binding</keyword>
<dbReference type="PANTHER" id="PTHR43065:SF10">
    <property type="entry name" value="PEROXIDE STRESS-ACTIVATED HISTIDINE KINASE MAK3"/>
    <property type="match status" value="1"/>
</dbReference>
<evidence type="ECO:0000259" key="9">
    <source>
        <dbReference type="PROSITE" id="PS50109"/>
    </source>
</evidence>
<dbReference type="Gene3D" id="3.30.450.20">
    <property type="entry name" value="PAS domain"/>
    <property type="match status" value="1"/>
</dbReference>
<dbReference type="Proteomes" id="UP000244655">
    <property type="component" value="Chromosome"/>
</dbReference>
<dbReference type="SMART" id="SM00388">
    <property type="entry name" value="HisKA"/>
    <property type="match status" value="1"/>
</dbReference>
<dbReference type="SUPFAM" id="SSF55874">
    <property type="entry name" value="ATPase domain of HSP90 chaperone/DNA topoisomerase II/histidine kinase"/>
    <property type="match status" value="1"/>
</dbReference>
<dbReference type="AlphaFoldDB" id="A0A2S1LXT8"/>
<dbReference type="Gene3D" id="1.10.287.130">
    <property type="match status" value="1"/>
</dbReference>
<dbReference type="CDD" id="cd00082">
    <property type="entry name" value="HisKA"/>
    <property type="match status" value="1"/>
</dbReference>
<keyword evidence="6 10" id="KW-0418">Kinase</keyword>
<accession>A0A2S1LXT8</accession>
<dbReference type="PROSITE" id="PS50109">
    <property type="entry name" value="HIS_KIN"/>
    <property type="match status" value="1"/>
</dbReference>
<dbReference type="EMBL" id="CP025785">
    <property type="protein sequence ID" value="AWG43114.1"/>
    <property type="molecule type" value="Genomic_DNA"/>
</dbReference>
<dbReference type="PANTHER" id="PTHR43065">
    <property type="entry name" value="SENSOR HISTIDINE KINASE"/>
    <property type="match status" value="1"/>
</dbReference>
<dbReference type="SMART" id="SM00387">
    <property type="entry name" value="HATPase_c"/>
    <property type="match status" value="1"/>
</dbReference>
<dbReference type="InterPro" id="IPR036890">
    <property type="entry name" value="HATPase_C_sf"/>
</dbReference>
<keyword evidence="4" id="KW-0808">Transferase</keyword>
<evidence type="ECO:0000256" key="1">
    <source>
        <dbReference type="ARBA" id="ARBA00000085"/>
    </source>
</evidence>
<sequence>MSNFLKKALTKLNKLSNEQKLKFIQDIYKKIEIYDGIFASINEGILVLDKLNHIIYLNKMLFQILALSPDSKLETLNDIQIPTLTNLIEELAQNEDKIIGSEVQISTNIYIKISFMPYVREKKLEGNIILIEDIQDKKRKEELFRRAEALAAFTRHARNIAHEIKNPLGAIDINLQLLKKEIDRQGIKSTKADNYFKIIKEEINRMDKTVTDFLLTVRPIKIIPKKKDITAIIKSVYNLLNPELENKAIKLLLNLKKVSPVLIDEKLLRQVIINIVKNAEEALLESNKKIKKIDISTYENEDKIYLNIKDNGDGIKNETKDEIFKPQFSTKEKGSGIGLTISYKIIKEHGGEIFVESKNTQGTTFTITLPQLNIGKMLIEGCLENE</sequence>
<gene>
    <name evidence="10" type="ORF">CR532_04015</name>
</gene>
<organism evidence="10 11">
    <name type="scientific">Candidatus Borreliella tachyglossi</name>
    <dbReference type="NCBI Taxonomy" id="1964448"/>
    <lineage>
        <taxon>Bacteria</taxon>
        <taxon>Pseudomonadati</taxon>
        <taxon>Spirochaetota</taxon>
        <taxon>Spirochaetia</taxon>
        <taxon>Spirochaetales</taxon>
        <taxon>Borreliaceae</taxon>
        <taxon>Borreliella</taxon>
    </lineage>
</organism>
<feature type="domain" description="Histidine kinase" evidence="9">
    <location>
        <begin position="159"/>
        <end position="373"/>
    </location>
</feature>
<comment type="catalytic activity">
    <reaction evidence="1">
        <text>ATP + protein L-histidine = ADP + protein N-phospho-L-histidine.</text>
        <dbReference type="EC" id="2.7.13.3"/>
    </reaction>
</comment>
<dbReference type="Pfam" id="PF00512">
    <property type="entry name" value="HisKA"/>
    <property type="match status" value="1"/>
</dbReference>
<evidence type="ECO:0000313" key="10">
    <source>
        <dbReference type="EMBL" id="AWG43114.1"/>
    </source>
</evidence>
<evidence type="ECO:0000256" key="2">
    <source>
        <dbReference type="ARBA" id="ARBA00012438"/>
    </source>
</evidence>
<dbReference type="GO" id="GO:0000155">
    <property type="term" value="F:phosphorelay sensor kinase activity"/>
    <property type="evidence" value="ECO:0007669"/>
    <property type="project" value="InterPro"/>
</dbReference>
<protein>
    <recommendedName>
        <fullName evidence="2">histidine kinase</fullName>
        <ecNumber evidence="2">2.7.13.3</ecNumber>
    </recommendedName>
</protein>
<dbReference type="RefSeq" id="WP_108729513.1">
    <property type="nucleotide sequence ID" value="NZ_CP025785.1"/>
</dbReference>
<dbReference type="InterPro" id="IPR003661">
    <property type="entry name" value="HisK_dim/P_dom"/>
</dbReference>
<evidence type="ECO:0000256" key="8">
    <source>
        <dbReference type="ARBA" id="ARBA00023012"/>
    </source>
</evidence>
<evidence type="ECO:0000256" key="3">
    <source>
        <dbReference type="ARBA" id="ARBA00022553"/>
    </source>
</evidence>
<keyword evidence="7" id="KW-0067">ATP-binding</keyword>
<dbReference type="EC" id="2.7.13.3" evidence="2"/>